<dbReference type="PANTHER" id="PTHR35186">
    <property type="entry name" value="ANK_REP_REGION DOMAIN-CONTAINING PROTEIN"/>
    <property type="match status" value="1"/>
</dbReference>
<dbReference type="InterPro" id="IPR056002">
    <property type="entry name" value="DUF7580"/>
</dbReference>
<feature type="domain" description="DUF7580" evidence="2">
    <location>
        <begin position="193"/>
        <end position="511"/>
    </location>
</feature>
<protein>
    <recommendedName>
        <fullName evidence="2">DUF7580 domain-containing protein</fullName>
    </recommendedName>
</protein>
<reference evidence="3" key="1">
    <citation type="submission" date="2023-06" db="EMBL/GenBank/DDBJ databases">
        <title>Genome-scale phylogeny and comparative genomics of the fungal order Sordariales.</title>
        <authorList>
            <consortium name="Lawrence Berkeley National Laboratory"/>
            <person name="Hensen N."/>
            <person name="Bonometti L."/>
            <person name="Westerberg I."/>
            <person name="Brannstrom I.O."/>
            <person name="Guillou S."/>
            <person name="Cros-Aarteil S."/>
            <person name="Calhoun S."/>
            <person name="Haridas S."/>
            <person name="Kuo A."/>
            <person name="Mondo S."/>
            <person name="Pangilinan J."/>
            <person name="Riley R."/>
            <person name="Labutti K."/>
            <person name="Andreopoulos B."/>
            <person name="Lipzen A."/>
            <person name="Chen C."/>
            <person name="Yanf M."/>
            <person name="Daum C."/>
            <person name="Ng V."/>
            <person name="Clum A."/>
            <person name="Steindorff A."/>
            <person name="Ohm R."/>
            <person name="Martin F."/>
            <person name="Silar P."/>
            <person name="Natvig D."/>
            <person name="Lalanne C."/>
            <person name="Gautier V."/>
            <person name="Ament-Velasquez S.L."/>
            <person name="Kruys A."/>
            <person name="Hutchinson M.I."/>
            <person name="Powell A.J."/>
            <person name="Barry K."/>
            <person name="Miller A.N."/>
            <person name="Grigoriev I.V."/>
            <person name="Debuchy R."/>
            <person name="Gladieux P."/>
            <person name="Thoren M.H."/>
            <person name="Johannesson H."/>
        </authorList>
    </citation>
    <scope>NUCLEOTIDE SEQUENCE</scope>
    <source>
        <strain evidence="3">CBS 606.72</strain>
    </source>
</reference>
<dbReference type="PANTHER" id="PTHR35186:SF4">
    <property type="entry name" value="PRION-INHIBITION AND PROPAGATION HELO DOMAIN-CONTAINING PROTEIN"/>
    <property type="match status" value="1"/>
</dbReference>
<dbReference type="EMBL" id="JAULSU010000006">
    <property type="protein sequence ID" value="KAK0614515.1"/>
    <property type="molecule type" value="Genomic_DNA"/>
</dbReference>
<comment type="caution">
    <text evidence="3">The sequence shown here is derived from an EMBL/GenBank/DDBJ whole genome shotgun (WGS) entry which is preliminary data.</text>
</comment>
<evidence type="ECO:0000313" key="3">
    <source>
        <dbReference type="EMBL" id="KAK0614515.1"/>
    </source>
</evidence>
<gene>
    <name evidence="3" type="ORF">B0T14DRAFT_436388</name>
</gene>
<keyword evidence="4" id="KW-1185">Reference proteome</keyword>
<name>A0AA39WFM2_9PEZI</name>
<accession>A0AA39WFM2</accession>
<organism evidence="3 4">
    <name type="scientific">Immersiella caudata</name>
    <dbReference type="NCBI Taxonomy" id="314043"/>
    <lineage>
        <taxon>Eukaryota</taxon>
        <taxon>Fungi</taxon>
        <taxon>Dikarya</taxon>
        <taxon>Ascomycota</taxon>
        <taxon>Pezizomycotina</taxon>
        <taxon>Sordariomycetes</taxon>
        <taxon>Sordariomycetidae</taxon>
        <taxon>Sordariales</taxon>
        <taxon>Lasiosphaeriaceae</taxon>
        <taxon>Immersiella</taxon>
    </lineage>
</organism>
<evidence type="ECO:0000313" key="4">
    <source>
        <dbReference type="Proteomes" id="UP001175000"/>
    </source>
</evidence>
<dbReference type="AlphaFoldDB" id="A0AA39WFM2"/>
<dbReference type="Pfam" id="PF24476">
    <property type="entry name" value="DUF7580"/>
    <property type="match status" value="1"/>
</dbReference>
<keyword evidence="1" id="KW-0732">Signal</keyword>
<dbReference type="Proteomes" id="UP001175000">
    <property type="component" value="Unassembled WGS sequence"/>
</dbReference>
<feature type="chain" id="PRO_5041380188" description="DUF7580 domain-containing protein" evidence="1">
    <location>
        <begin position="24"/>
        <end position="517"/>
    </location>
</feature>
<feature type="signal peptide" evidence="1">
    <location>
        <begin position="1"/>
        <end position="23"/>
    </location>
</feature>
<evidence type="ECO:0000259" key="2">
    <source>
        <dbReference type="Pfam" id="PF24476"/>
    </source>
</evidence>
<sequence>MSGFEVAGVVLGTLPLVIKAVEAYICFMKDWGKAASELKSINRQLTTERSKLYNVCDQLLSDVVPQKDIEPMLQDPFGPLWQAEDTKKRIRRRLWNSYEPFSKTVLDIQEALQVVQDKLSVDVTSDGQVKWVERRWMPREFRKFLYRLDRKDYQDALSTISKGVNDLESLTRLSVALEPSRRKRSGGRAINILRDLSSSVYRALRSSISCQCSGPHDVSLGLLPKKAPMNATVAVAEVTRHLRPTNLSDINLVNLPTTLFTKTRGLAVSIAPVDLCGTLKRAVSVRPESYGQLVDSECPGNCFGIFPTQHSTPGGNAWSIVTLHDVLWRKQGLQPLLWLEEKIRLALAVSSAVLQLSETPWLSKPLAREDVHFFRKESWAGYQLPFLRRQIPEPTTSPCGVTGQRSGETVSQPNETLFRLGILLLEIILGSTMENLREPRERIDFQGDKLGMIRDSITAHRLLQTQVALINPAYRAVVERCVGCGASQGLDEEGFRERVYNGVVAELEAILECTKLA</sequence>
<evidence type="ECO:0000256" key="1">
    <source>
        <dbReference type="SAM" id="SignalP"/>
    </source>
</evidence>
<proteinExistence type="predicted"/>